<dbReference type="InterPro" id="IPR013083">
    <property type="entry name" value="Znf_RING/FYVE/PHD"/>
</dbReference>
<dbReference type="PROSITE" id="PS51044">
    <property type="entry name" value="ZF_SP_RING"/>
    <property type="match status" value="1"/>
</dbReference>
<protein>
    <recommendedName>
        <fullName evidence="6">SP-RING-type domain-containing protein</fullName>
    </recommendedName>
</protein>
<dbReference type="Proteomes" id="UP000837801">
    <property type="component" value="Unassembled WGS sequence"/>
</dbReference>
<evidence type="ECO:0000313" key="8">
    <source>
        <dbReference type="Proteomes" id="UP000837801"/>
    </source>
</evidence>
<dbReference type="PANTHER" id="PTHR10782:SF4">
    <property type="entry name" value="TONALLI, ISOFORM E"/>
    <property type="match status" value="1"/>
</dbReference>
<evidence type="ECO:0000256" key="2">
    <source>
        <dbReference type="ARBA" id="ARBA00022771"/>
    </source>
</evidence>
<comment type="caution">
    <text evidence="7">The sequence shown here is derived from an EMBL/GenBank/DDBJ whole genome shotgun (WGS) entry which is preliminary data.</text>
</comment>
<dbReference type="InterPro" id="IPR004181">
    <property type="entry name" value="Znf_MIZ"/>
</dbReference>
<organism evidence="7 8">
    <name type="scientific">[Candida] railenensis</name>
    <dbReference type="NCBI Taxonomy" id="45579"/>
    <lineage>
        <taxon>Eukaryota</taxon>
        <taxon>Fungi</taxon>
        <taxon>Dikarya</taxon>
        <taxon>Ascomycota</taxon>
        <taxon>Saccharomycotina</taxon>
        <taxon>Pichiomycetes</taxon>
        <taxon>Debaryomycetaceae</taxon>
        <taxon>Kurtzmaniella</taxon>
    </lineage>
</organism>
<dbReference type="OrthoDB" id="27975at2759"/>
<dbReference type="EMBL" id="CAKXYY010000003">
    <property type="protein sequence ID" value="CAH2351351.1"/>
    <property type="molecule type" value="Genomic_DNA"/>
</dbReference>
<dbReference type="GO" id="GO:0000785">
    <property type="term" value="C:chromatin"/>
    <property type="evidence" value="ECO:0007669"/>
    <property type="project" value="TreeGrafter"/>
</dbReference>
<dbReference type="PANTHER" id="PTHR10782">
    <property type="entry name" value="ZINC FINGER MIZ DOMAIN-CONTAINING PROTEIN"/>
    <property type="match status" value="1"/>
</dbReference>
<evidence type="ECO:0000256" key="5">
    <source>
        <dbReference type="SAM" id="MobiDB-lite"/>
    </source>
</evidence>
<dbReference type="AlphaFoldDB" id="A0A9P0VXD3"/>
<dbReference type="GO" id="GO:0008270">
    <property type="term" value="F:zinc ion binding"/>
    <property type="evidence" value="ECO:0007669"/>
    <property type="project" value="UniProtKB-KW"/>
</dbReference>
<evidence type="ECO:0000256" key="4">
    <source>
        <dbReference type="PROSITE-ProRule" id="PRU00452"/>
    </source>
</evidence>
<keyword evidence="2 4" id="KW-0863">Zinc-finger</keyword>
<keyword evidence="8" id="KW-1185">Reference proteome</keyword>
<evidence type="ECO:0000256" key="3">
    <source>
        <dbReference type="ARBA" id="ARBA00022833"/>
    </source>
</evidence>
<feature type="domain" description="SP-RING-type" evidence="6">
    <location>
        <begin position="150"/>
        <end position="238"/>
    </location>
</feature>
<feature type="compositionally biased region" description="Basic and acidic residues" evidence="5">
    <location>
        <begin position="411"/>
        <end position="423"/>
    </location>
</feature>
<name>A0A9P0VXD3_9ASCO</name>
<evidence type="ECO:0000313" key="7">
    <source>
        <dbReference type="EMBL" id="CAH2351351.1"/>
    </source>
</evidence>
<evidence type="ECO:0000256" key="1">
    <source>
        <dbReference type="ARBA" id="ARBA00022723"/>
    </source>
</evidence>
<feature type="compositionally biased region" description="Acidic residues" evidence="5">
    <location>
        <begin position="376"/>
        <end position="391"/>
    </location>
</feature>
<gene>
    <name evidence="7" type="ORF">CLIB1423_03S04346</name>
</gene>
<sequence length="463" mass="53164">MAPLLRVRGPKSRNSKHVVVSNEYSVGNGSQGSVLKVVIRLPPHVLEEMEGPKYKNTVVEDTDIEDNGNDDLNITDFSDDLLSLDMELNKILSSTTTVPANGETQHGAEVKVKQEVKKEELVRKGSINEPEYRTIPKNLTTVIQKELLNDDEDIGMIEKMIFSLKDPISATKISLPVKSTMCMHFECFDFENFCIFSHIPDGIKYVCRKDLVRKNFEKKKTEKREQEILDRLKKQGEKKIPENELWRKQLYEVSEKMKHQRKGTKLYKSLNSELQFIMNKMVIPQYTANFNPYAAPQPPPGRFAPPSYPTYKCPICDRMFSLNQLYISDAYNFFVKTTPREVNRVELVDMVKYRILDDRTTSRGPQDQDQEVIVLSDDEDEDNEENDERDEKDEGPAPEHDHGLHLAGRSETIKSELHGRKENGNQVYNRNSSEELFDDGLDEELLSLGTKGIGSWEDPVTIE</sequence>
<proteinExistence type="predicted"/>
<accession>A0A9P0VXD3</accession>
<dbReference type="GO" id="GO:0016925">
    <property type="term" value="P:protein sumoylation"/>
    <property type="evidence" value="ECO:0007669"/>
    <property type="project" value="TreeGrafter"/>
</dbReference>
<dbReference type="Gene3D" id="3.30.40.10">
    <property type="entry name" value="Zinc/RING finger domain, C3HC4 (zinc finger)"/>
    <property type="match status" value="1"/>
</dbReference>
<keyword evidence="1" id="KW-0479">Metal-binding</keyword>
<feature type="compositionally biased region" description="Basic and acidic residues" evidence="5">
    <location>
        <begin position="392"/>
        <end position="404"/>
    </location>
</feature>
<keyword evidence="3" id="KW-0862">Zinc</keyword>
<feature type="region of interest" description="Disordered" evidence="5">
    <location>
        <begin position="360"/>
        <end position="435"/>
    </location>
</feature>
<reference evidence="7" key="1">
    <citation type="submission" date="2022-03" db="EMBL/GenBank/DDBJ databases">
        <authorList>
            <person name="Legras J.-L."/>
            <person name="Devillers H."/>
            <person name="Grondin C."/>
        </authorList>
    </citation>
    <scope>NUCLEOTIDE SEQUENCE</scope>
    <source>
        <strain evidence="7">CLIB 1423</strain>
    </source>
</reference>
<dbReference type="GO" id="GO:0061665">
    <property type="term" value="F:SUMO ligase activity"/>
    <property type="evidence" value="ECO:0007669"/>
    <property type="project" value="TreeGrafter"/>
</dbReference>
<evidence type="ECO:0000259" key="6">
    <source>
        <dbReference type="PROSITE" id="PS51044"/>
    </source>
</evidence>